<dbReference type="InterPro" id="IPR006566">
    <property type="entry name" value="FBD"/>
</dbReference>
<dbReference type="InterPro" id="IPR032675">
    <property type="entry name" value="LRR_dom_sf"/>
</dbReference>
<dbReference type="EMBL" id="KP711392">
    <property type="protein sequence ID" value="AKQ06190.1"/>
    <property type="molecule type" value="mRNA"/>
</dbReference>
<evidence type="ECO:0000259" key="1">
    <source>
        <dbReference type="PROSITE" id="PS50181"/>
    </source>
</evidence>
<dbReference type="InterPro" id="IPR036047">
    <property type="entry name" value="F-box-like_dom_sf"/>
</dbReference>
<dbReference type="Gene3D" id="3.80.10.10">
    <property type="entry name" value="Ribonuclease Inhibitor"/>
    <property type="match status" value="1"/>
</dbReference>
<feature type="domain" description="F-box" evidence="1">
    <location>
        <begin position="7"/>
        <end position="68"/>
    </location>
</feature>
<dbReference type="SUPFAM" id="SSF81383">
    <property type="entry name" value="F-box domain"/>
    <property type="match status" value="1"/>
</dbReference>
<dbReference type="CDD" id="cd22160">
    <property type="entry name" value="F-box_AtFBL13-like"/>
    <property type="match status" value="1"/>
</dbReference>
<dbReference type="Gene3D" id="1.20.1280.50">
    <property type="match status" value="1"/>
</dbReference>
<accession>A0A0H4TD52</accession>
<organism evidence="2">
    <name type="scientific">Momordica charantia</name>
    <name type="common">Bitter gourd</name>
    <name type="synonym">Balsam pear</name>
    <dbReference type="NCBI Taxonomy" id="3673"/>
    <lineage>
        <taxon>Eukaryota</taxon>
        <taxon>Viridiplantae</taxon>
        <taxon>Streptophyta</taxon>
        <taxon>Embryophyta</taxon>
        <taxon>Tracheophyta</taxon>
        <taxon>Spermatophyta</taxon>
        <taxon>Magnoliopsida</taxon>
        <taxon>eudicotyledons</taxon>
        <taxon>Gunneridae</taxon>
        <taxon>Pentapetalae</taxon>
        <taxon>rosids</taxon>
        <taxon>fabids</taxon>
        <taxon>Cucurbitales</taxon>
        <taxon>Cucurbitaceae</taxon>
        <taxon>Momordiceae</taxon>
        <taxon>Momordica</taxon>
    </lineage>
</organism>
<reference evidence="2" key="1">
    <citation type="submission" date="2015-01" db="EMBL/GenBank/DDBJ databases">
        <authorList>
            <person name="Gao S."/>
            <person name="Xu D."/>
            <person name="Chen Z."/>
            <person name="Xie X."/>
            <person name="Zhu H."/>
            <person name="Wen Q."/>
        </authorList>
    </citation>
    <scope>NUCLEOTIDE SEQUENCE</scope>
    <source>
        <tissue evidence="2">Fruit</tissue>
    </source>
</reference>
<dbReference type="PANTHER" id="PTHR31639">
    <property type="entry name" value="F-BOX PROTEIN-LIKE"/>
    <property type="match status" value="1"/>
</dbReference>
<dbReference type="PROSITE" id="PS50181">
    <property type="entry name" value="FBOX"/>
    <property type="match status" value="1"/>
</dbReference>
<dbReference type="SUPFAM" id="SSF52047">
    <property type="entry name" value="RNI-like"/>
    <property type="match status" value="1"/>
</dbReference>
<protein>
    <submittedName>
        <fullName evidence="2">F-box/FBD/LRR-repeat protein</fullName>
    </submittedName>
</protein>
<dbReference type="SMART" id="SM00579">
    <property type="entry name" value="FBD"/>
    <property type="match status" value="1"/>
</dbReference>
<name>A0A0H4TD52_MOMCH</name>
<dbReference type="Pfam" id="PF24758">
    <property type="entry name" value="LRR_At5g56370"/>
    <property type="match status" value="1"/>
</dbReference>
<dbReference type="InterPro" id="IPR055411">
    <property type="entry name" value="LRR_FXL15/At3g58940/PEG3-like"/>
</dbReference>
<dbReference type="PANTHER" id="PTHR31639:SF237">
    <property type="entry name" value="F-BOX DOMAIN-CONTAINING PROTEIN"/>
    <property type="match status" value="1"/>
</dbReference>
<proteinExistence type="evidence at transcript level"/>
<dbReference type="Pfam" id="PF00646">
    <property type="entry name" value="F-box"/>
    <property type="match status" value="1"/>
</dbReference>
<evidence type="ECO:0000313" key="2">
    <source>
        <dbReference type="EMBL" id="AKQ06190.1"/>
    </source>
</evidence>
<dbReference type="InterPro" id="IPR001810">
    <property type="entry name" value="F-box_dom"/>
</dbReference>
<sequence>MDDLLGVDHLSDLPQSIIECILTRLPIRDAIRTSILSRRWRFKWATLTQLVFDDDCVAMSNDGVYDDLIYFITHVLFLHEGPIHKFHLSATYLQNTPDLDQWMLFLSRKGIRELTIELGEGEWFRVHSCLFNCSKLTRLELYRCELDPPPNFKGFLCLKSLKLHQVLIAPEDIESLISNCPLLESLALSYFDSLVLNISAPNLKYLFLEGEFRDICLQNTPLLVAISVALYMSDDAEPFDHSSDCNFEKFLGGVPYLEKLTGHIYFTKYLSIGNSATTLPVSYIYLRSIELYQVSFEDMNEILVVLRLITSAPNLEELQISGSSNPVAASEAPDLDFWENECPSNGTFGNLRVVKTTDMSGVPHEMEFIKYLLRNSPMLETMSIKPCVYVTDRRLNMLIELLKFRRASPEAEILFIPE</sequence>
<dbReference type="AlphaFoldDB" id="A0A0H4TD52"/>
<dbReference type="InterPro" id="IPR053781">
    <property type="entry name" value="F-box_AtFBL13-like"/>
</dbReference>
<dbReference type="Pfam" id="PF08387">
    <property type="entry name" value="FBD"/>
    <property type="match status" value="1"/>
</dbReference>